<reference evidence="2" key="1">
    <citation type="submission" date="2015-12" db="EMBL/GenBank/DDBJ databases">
        <title>De novo transcriptome assembly of four potential Pierce s Disease insect vectors from Arizona vineyards.</title>
        <authorList>
            <person name="Tassone E.E."/>
        </authorList>
    </citation>
    <scope>NUCLEOTIDE SEQUENCE</scope>
</reference>
<organism evidence="2">
    <name type="scientific">Clastoptera arizonana</name>
    <name type="common">Arizona spittle bug</name>
    <dbReference type="NCBI Taxonomy" id="38151"/>
    <lineage>
        <taxon>Eukaryota</taxon>
        <taxon>Metazoa</taxon>
        <taxon>Ecdysozoa</taxon>
        <taxon>Arthropoda</taxon>
        <taxon>Hexapoda</taxon>
        <taxon>Insecta</taxon>
        <taxon>Pterygota</taxon>
        <taxon>Neoptera</taxon>
        <taxon>Paraneoptera</taxon>
        <taxon>Hemiptera</taxon>
        <taxon>Auchenorrhyncha</taxon>
        <taxon>Cercopoidea</taxon>
        <taxon>Clastopteridae</taxon>
        <taxon>Clastoptera</taxon>
    </lineage>
</organism>
<evidence type="ECO:0000313" key="2">
    <source>
        <dbReference type="EMBL" id="JAS16459.1"/>
    </source>
</evidence>
<name>A0A1B6CSE0_9HEMI</name>
<feature type="non-terminal residue" evidence="2">
    <location>
        <position position="129"/>
    </location>
</feature>
<protein>
    <submittedName>
        <fullName evidence="2">Uncharacterized protein</fullName>
    </submittedName>
</protein>
<dbReference type="EMBL" id="GEDC01020839">
    <property type="protein sequence ID" value="JAS16459.1"/>
    <property type="molecule type" value="Transcribed_RNA"/>
</dbReference>
<accession>A0A1B6CSE0</accession>
<feature type="non-terminal residue" evidence="2">
    <location>
        <position position="1"/>
    </location>
</feature>
<gene>
    <name evidence="2" type="ORF">g.45915</name>
</gene>
<sequence>RCGGRGLSHSTHQAGELLVERRSVLGVADGVHDGIVAGVGLGEHASPDGEERADGESLEDACIVDDEVRGPRAEPQGDGHQSDLGQFVFGAGVGGVRGSQGGDVHLLGLFLHCLLVGRYSLHDEPVRVD</sequence>
<proteinExistence type="predicted"/>
<dbReference type="AlphaFoldDB" id="A0A1B6CSE0"/>
<feature type="compositionally biased region" description="Basic and acidic residues" evidence="1">
    <location>
        <begin position="45"/>
        <end position="55"/>
    </location>
</feature>
<feature type="region of interest" description="Disordered" evidence="1">
    <location>
        <begin position="39"/>
        <end position="58"/>
    </location>
</feature>
<evidence type="ECO:0000256" key="1">
    <source>
        <dbReference type="SAM" id="MobiDB-lite"/>
    </source>
</evidence>